<evidence type="ECO:0000259" key="5">
    <source>
        <dbReference type="Pfam" id="PF13178"/>
    </source>
</evidence>
<dbReference type="Proteomes" id="UP000095767">
    <property type="component" value="Unassembled WGS sequence"/>
</dbReference>
<feature type="domain" description="DUF4005" evidence="5">
    <location>
        <begin position="342"/>
        <end position="406"/>
    </location>
</feature>
<evidence type="ECO:0000256" key="4">
    <source>
        <dbReference type="SAM" id="MobiDB-lite"/>
    </source>
</evidence>
<feature type="region of interest" description="Disordered" evidence="4">
    <location>
        <begin position="377"/>
        <end position="402"/>
    </location>
</feature>
<name>A0A1E5W3C4_9POAL</name>
<dbReference type="InterPro" id="IPR000048">
    <property type="entry name" value="IQ_motif_EF-hand-BS"/>
</dbReference>
<dbReference type="Pfam" id="PF00612">
    <property type="entry name" value="IQ"/>
    <property type="match status" value="2"/>
</dbReference>
<dbReference type="PROSITE" id="PS50096">
    <property type="entry name" value="IQ"/>
    <property type="match status" value="2"/>
</dbReference>
<feature type="region of interest" description="Disordered" evidence="4">
    <location>
        <begin position="1"/>
        <end position="48"/>
    </location>
</feature>
<reference evidence="6 7" key="1">
    <citation type="submission" date="2016-09" db="EMBL/GenBank/DDBJ databases">
        <title>The draft genome of Dichanthelium oligosanthes: A C3 panicoid grass species.</title>
        <authorList>
            <person name="Studer A.J."/>
            <person name="Schnable J.C."/>
            <person name="Brutnell T.P."/>
        </authorList>
    </citation>
    <scope>NUCLEOTIDE SEQUENCE [LARGE SCALE GENOMIC DNA]</scope>
    <source>
        <strain evidence="7">cv. Kellogg 1175</strain>
        <tissue evidence="6">Leaf</tissue>
    </source>
</reference>
<dbReference type="InterPro" id="IPR025064">
    <property type="entry name" value="DUF4005"/>
</dbReference>
<evidence type="ECO:0000313" key="6">
    <source>
        <dbReference type="EMBL" id="OEL31903.1"/>
    </source>
</evidence>
<dbReference type="EMBL" id="LWDX02022562">
    <property type="protein sequence ID" value="OEL31903.1"/>
    <property type="molecule type" value="Genomic_DNA"/>
</dbReference>
<organism evidence="6 7">
    <name type="scientific">Dichanthelium oligosanthes</name>
    <dbReference type="NCBI Taxonomy" id="888268"/>
    <lineage>
        <taxon>Eukaryota</taxon>
        <taxon>Viridiplantae</taxon>
        <taxon>Streptophyta</taxon>
        <taxon>Embryophyta</taxon>
        <taxon>Tracheophyta</taxon>
        <taxon>Spermatophyta</taxon>
        <taxon>Magnoliopsida</taxon>
        <taxon>Liliopsida</taxon>
        <taxon>Poales</taxon>
        <taxon>Poaceae</taxon>
        <taxon>PACMAD clade</taxon>
        <taxon>Panicoideae</taxon>
        <taxon>Panicodae</taxon>
        <taxon>Paniceae</taxon>
        <taxon>Dichantheliinae</taxon>
        <taxon>Dichanthelium</taxon>
    </lineage>
</organism>
<evidence type="ECO:0000313" key="7">
    <source>
        <dbReference type="Proteomes" id="UP000095767"/>
    </source>
</evidence>
<feature type="region of interest" description="Disordered" evidence="4">
    <location>
        <begin position="250"/>
        <end position="289"/>
    </location>
</feature>
<keyword evidence="1" id="KW-0112">Calmodulin-binding</keyword>
<feature type="compositionally biased region" description="Basic and acidic residues" evidence="4">
    <location>
        <begin position="257"/>
        <end position="268"/>
    </location>
</feature>
<evidence type="ECO:0000256" key="2">
    <source>
        <dbReference type="ARBA" id="ARBA00024341"/>
    </source>
</evidence>
<comment type="subunit">
    <text evidence="3">Binds to multiple calmodulin (CaM) in the presence of Ca(2+) and CaM-like proteins.</text>
</comment>
<proteinExistence type="inferred from homology"/>
<evidence type="ECO:0000256" key="1">
    <source>
        <dbReference type="ARBA" id="ARBA00022860"/>
    </source>
</evidence>
<dbReference type="Pfam" id="PF13178">
    <property type="entry name" value="DUF4005"/>
    <property type="match status" value="1"/>
</dbReference>
<sequence>MGKAARWFRSFLGKKEQPKDQRRHQDQPPPPPPPNNAKRWSFGKSSRDSAEAAAAAAASAGAGNAAIARAAEAAWLRSVAYAETDREREQSKHAIAVAAATAAAADAAVAAAQAAVAVVRLTSKGRAAPVLATPGCRDAAAAVRIQTAFRGFLAKKALRALKALVKLQALVRGCLVRRQAAATLHSMQALVRAQATVRAHRAGVPVLPQLHHPPVVRPRYSLQERYADDTRSEHGAAAYSSRRLSASVESSSYGYDRSPKIVEVDPGRPKSRSSSRRASSPLLDAGSSGGEEWCANSACSPLPCYLSGGPPQPARIAVPTSRQFPDYDWCVLEKARPATAQSTPRYLHAHAPATPTKSVAAYSPSLNGCPNYMSSTQASEAKVRSQSAPKQRPELACATGGGARKRVPLSEVVVVESSRASLSRVVGMHRGCSARAQEAFSFKTAVVGRIDRTLEVAGLENDRLAFVQHWG</sequence>
<dbReference type="Gene3D" id="1.20.5.190">
    <property type="match status" value="1"/>
</dbReference>
<gene>
    <name evidence="6" type="ORF">BAE44_0007085</name>
</gene>
<accession>A0A1E5W3C4</accession>
<dbReference type="GO" id="GO:0005516">
    <property type="term" value="F:calmodulin binding"/>
    <property type="evidence" value="ECO:0007669"/>
    <property type="project" value="UniProtKB-KW"/>
</dbReference>
<comment type="similarity">
    <text evidence="2">Belongs to the IQD family.</text>
</comment>
<protein>
    <recommendedName>
        <fullName evidence="5">DUF4005 domain-containing protein</fullName>
    </recommendedName>
</protein>
<comment type="caution">
    <text evidence="6">The sequence shown here is derived from an EMBL/GenBank/DDBJ whole genome shotgun (WGS) entry which is preliminary data.</text>
</comment>
<keyword evidence="7" id="KW-1185">Reference proteome</keyword>
<dbReference type="PANTHER" id="PTHR32295">
    <property type="entry name" value="IQ-DOMAIN 5-RELATED"/>
    <property type="match status" value="1"/>
</dbReference>
<dbReference type="OrthoDB" id="1704267at2759"/>
<feature type="compositionally biased region" description="Polar residues" evidence="4">
    <location>
        <begin position="377"/>
        <end position="389"/>
    </location>
</feature>
<feature type="compositionally biased region" description="Basic and acidic residues" evidence="4">
    <location>
        <begin position="13"/>
        <end position="26"/>
    </location>
</feature>
<dbReference type="STRING" id="888268.A0A1E5W3C4"/>
<dbReference type="PANTHER" id="PTHR32295:SF262">
    <property type="entry name" value="OS05G0187500 PROTEIN"/>
    <property type="match status" value="1"/>
</dbReference>
<dbReference type="SMART" id="SM00015">
    <property type="entry name" value="IQ"/>
    <property type="match status" value="2"/>
</dbReference>
<evidence type="ECO:0000256" key="3">
    <source>
        <dbReference type="ARBA" id="ARBA00024378"/>
    </source>
</evidence>
<dbReference type="AlphaFoldDB" id="A0A1E5W3C4"/>